<accession>A0ABD3Q5Z6</accession>
<sequence>MARALREATLQEVAAREGAARAPPVITVVPGGHDAASHDAASREAGAQDAAPPPSPSSRDDDDDNGPIPLSLYRLSKIRSLPGNDACVKCDRTRYPDWASITYGTLLCINSEPLASR</sequence>
<dbReference type="Gene3D" id="1.10.220.150">
    <property type="entry name" value="Arf GTPase activating protein"/>
    <property type="match status" value="1"/>
</dbReference>
<reference evidence="2 3" key="1">
    <citation type="submission" date="2024-10" db="EMBL/GenBank/DDBJ databases">
        <title>Updated reference genomes for cyclostephanoid diatoms.</title>
        <authorList>
            <person name="Roberts W.R."/>
            <person name="Alverson A.J."/>
        </authorList>
    </citation>
    <scope>NUCLEOTIDE SEQUENCE [LARGE SCALE GENOMIC DNA]</scope>
    <source>
        <strain evidence="2 3">AJA276-08</strain>
    </source>
</reference>
<evidence type="ECO:0000313" key="2">
    <source>
        <dbReference type="EMBL" id="KAL3795299.1"/>
    </source>
</evidence>
<dbReference type="AlphaFoldDB" id="A0ABD3Q5Z6"/>
<feature type="region of interest" description="Disordered" evidence="1">
    <location>
        <begin position="1"/>
        <end position="70"/>
    </location>
</feature>
<dbReference type="InterPro" id="IPR038508">
    <property type="entry name" value="ArfGAP_dom_sf"/>
</dbReference>
<dbReference type="EMBL" id="JALLAZ020000429">
    <property type="protein sequence ID" value="KAL3795299.1"/>
    <property type="molecule type" value="Genomic_DNA"/>
</dbReference>
<evidence type="ECO:0000256" key="1">
    <source>
        <dbReference type="SAM" id="MobiDB-lite"/>
    </source>
</evidence>
<keyword evidence="3" id="KW-1185">Reference proteome</keyword>
<proteinExistence type="predicted"/>
<organism evidence="2 3">
    <name type="scientific">Stephanodiscus triporus</name>
    <dbReference type="NCBI Taxonomy" id="2934178"/>
    <lineage>
        <taxon>Eukaryota</taxon>
        <taxon>Sar</taxon>
        <taxon>Stramenopiles</taxon>
        <taxon>Ochrophyta</taxon>
        <taxon>Bacillariophyta</taxon>
        <taxon>Coscinodiscophyceae</taxon>
        <taxon>Thalassiosirophycidae</taxon>
        <taxon>Stephanodiscales</taxon>
        <taxon>Stephanodiscaceae</taxon>
        <taxon>Stephanodiscus</taxon>
    </lineage>
</organism>
<protein>
    <submittedName>
        <fullName evidence="2">Uncharacterized protein</fullName>
    </submittedName>
</protein>
<comment type="caution">
    <text evidence="2">The sequence shown here is derived from an EMBL/GenBank/DDBJ whole genome shotgun (WGS) entry which is preliminary data.</text>
</comment>
<name>A0ABD3Q5Z6_9STRA</name>
<evidence type="ECO:0000313" key="3">
    <source>
        <dbReference type="Proteomes" id="UP001530315"/>
    </source>
</evidence>
<dbReference type="InterPro" id="IPR037278">
    <property type="entry name" value="ARFGAP/RecO"/>
</dbReference>
<dbReference type="Proteomes" id="UP001530315">
    <property type="component" value="Unassembled WGS sequence"/>
</dbReference>
<gene>
    <name evidence="2" type="ORF">ACHAW5_008265</name>
</gene>
<dbReference type="SUPFAM" id="SSF57863">
    <property type="entry name" value="ArfGap/RecO-like zinc finger"/>
    <property type="match status" value="1"/>
</dbReference>